<proteinExistence type="predicted"/>
<reference evidence="2" key="1">
    <citation type="submission" date="2017-05" db="UniProtKB">
        <authorList>
            <consortium name="EnsemblMetazoa"/>
        </authorList>
    </citation>
    <scope>IDENTIFICATION</scope>
</reference>
<dbReference type="OrthoDB" id="9988524at2759"/>
<evidence type="ECO:0000259" key="1">
    <source>
        <dbReference type="PROSITE" id="PS50056"/>
    </source>
</evidence>
<accession>A0A1X7UQZ2</accession>
<dbReference type="OMA" id="HIHCTQG"/>
<dbReference type="InterPro" id="IPR029021">
    <property type="entry name" value="Prot-tyrosine_phosphatase-like"/>
</dbReference>
<dbReference type="GO" id="GO:0004721">
    <property type="term" value="F:phosphoprotein phosphatase activity"/>
    <property type="evidence" value="ECO:0007669"/>
    <property type="project" value="InterPro"/>
</dbReference>
<dbReference type="InParanoid" id="A0A1X7UQZ2"/>
<dbReference type="eggNOG" id="ENOG502S1SS">
    <property type="taxonomic scope" value="Eukaryota"/>
</dbReference>
<evidence type="ECO:0000313" key="2">
    <source>
        <dbReference type="EnsemblMetazoa" id="Aqu2.1.30415_001"/>
    </source>
</evidence>
<organism evidence="2">
    <name type="scientific">Amphimedon queenslandica</name>
    <name type="common">Sponge</name>
    <dbReference type="NCBI Taxonomy" id="400682"/>
    <lineage>
        <taxon>Eukaryota</taxon>
        <taxon>Metazoa</taxon>
        <taxon>Porifera</taxon>
        <taxon>Demospongiae</taxon>
        <taxon>Heteroscleromorpha</taxon>
        <taxon>Haplosclerida</taxon>
        <taxon>Niphatidae</taxon>
        <taxon>Amphimedon</taxon>
    </lineage>
</organism>
<dbReference type="PROSITE" id="PS50056">
    <property type="entry name" value="TYR_PHOSPHATASE_2"/>
    <property type="match status" value="1"/>
</dbReference>
<dbReference type="Pfam" id="PF13350">
    <property type="entry name" value="Y_phosphatase3"/>
    <property type="match status" value="1"/>
</dbReference>
<dbReference type="Gene3D" id="3.90.190.10">
    <property type="entry name" value="Protein tyrosine phosphatase superfamily"/>
    <property type="match status" value="1"/>
</dbReference>
<dbReference type="STRING" id="400682.A0A1X7UQZ2"/>
<dbReference type="InterPro" id="IPR026893">
    <property type="entry name" value="Tyr/Ser_Pase_IphP-type"/>
</dbReference>
<feature type="domain" description="Tyrosine specific protein phosphatases" evidence="1">
    <location>
        <begin position="31"/>
        <end position="76"/>
    </location>
</feature>
<protein>
    <recommendedName>
        <fullName evidence="1">Tyrosine specific protein phosphatases domain-containing protein</fullName>
    </recommendedName>
</protein>
<dbReference type="PANTHER" id="PTHR31126:SF1">
    <property type="entry name" value="TYROSINE SPECIFIC PROTEIN PHOSPHATASES DOMAIN-CONTAINING PROTEIN"/>
    <property type="match status" value="1"/>
</dbReference>
<dbReference type="InterPro" id="IPR000387">
    <property type="entry name" value="Tyr_Pase_dom"/>
</dbReference>
<dbReference type="EnsemblMetazoa" id="Aqu2.1.30415_001">
    <property type="protein sequence ID" value="Aqu2.1.30415_001"/>
    <property type="gene ID" value="Aqu2.1.30415"/>
</dbReference>
<dbReference type="SUPFAM" id="SSF52799">
    <property type="entry name" value="(Phosphotyrosine protein) phosphatases II"/>
    <property type="match status" value="1"/>
</dbReference>
<dbReference type="InterPro" id="IPR016130">
    <property type="entry name" value="Tyr_Pase_AS"/>
</dbReference>
<name>A0A1X7UQZ2_AMPQE</name>
<dbReference type="PROSITE" id="PS00383">
    <property type="entry name" value="TYR_PHOSPHATASE_1"/>
    <property type="match status" value="1"/>
</dbReference>
<dbReference type="AlphaFoldDB" id="A0A1X7UQZ2"/>
<sequence>MAEGLRVISLQSICGGGRLVIRRQSLYQQYIDYLEYSKPVFSGMLKLLLSHEENLPVLIHCVYGKDRTGVLVALILDCIGVESETIAMDYASSESTCFHIHDGLVSMRNEMYDDLIVHWGMAEHSCRAKADTMLKVLNEIDKRYGSTSQYLKSIGFTLEDQESLKSILLH</sequence>
<dbReference type="PANTHER" id="PTHR31126">
    <property type="entry name" value="TYROSINE-PROTEIN PHOSPHATASE"/>
    <property type="match status" value="1"/>
</dbReference>